<proteinExistence type="predicted"/>
<evidence type="ECO:0000256" key="1">
    <source>
        <dbReference type="SAM" id="MobiDB-lite"/>
    </source>
</evidence>
<reference evidence="3 4" key="1">
    <citation type="submission" date="2024-02" db="EMBL/GenBank/DDBJ databases">
        <authorList>
            <person name="Chen Y."/>
            <person name="Shah S."/>
            <person name="Dougan E. K."/>
            <person name="Thang M."/>
            <person name="Chan C."/>
        </authorList>
    </citation>
    <scope>NUCLEOTIDE SEQUENCE [LARGE SCALE GENOMIC DNA]</scope>
</reference>
<sequence>MLTVCIAACWLQPLDQRAVSYSHTRALRRGHSQVLMSQGARAQMRQTAPPGLHFQSYRNRPTASPLELESAVPDIWEFHQRRSMQISANAQQSSQQSSQSFAPSRASMTCEMQYMQRLPDPPGLRKTSEAVAVVPENSRPKGTHRGQVLMVSLLLGITLFLLRSSSWQEETMAARPDEVYKVYATMMSMMPQGGKEALKPRRPLSAKPKPIFDLKAGLFTAYVVGICSPGESFNYMVDTTSCQQKLEAFCVSLREATPNDSYLKLGDRLYENCMDTAKTENGLSVSLLYGPVPQLWSHEPHDPSNLEEEFMSPASNSVDWAEFCSTVADCEQLVALRSWSWIMAFAILLGVGTLTACCGAYALHWAKPQADFPKTRFRCGVLSLMLFSLAAGVYFYIAQTFPVSSYIRSESLFYFMLPDPGDARRLEELSPVVPRALADSTKHLAKGWKRLLLSLTGALLRGLAQGDMAHVYLELQESLERGWRLADVLFQRWLKYIRYALNQAPSDGAIILRDTGKRLQELDDWILHLISSNETNSTKQDFDKQVKDLSVELHQQMEEMMVVNERATELVEHSQKLVQTILLAWQDLQQPISSTVDRIKHAFGKKGKKPIQKMMSIAKNLALDQSTVNDLKIIFNRLFQTLPTVVSEVRLVASDFNSLTSSFGPLVKRTRKTMNRGSKLVANLLRFERDNIKLEAQNLLKELQQPNGLQRAAKIWTQLTKQEMKELEAQTGAISARLLRTDSEGPRVASLVQPLVKERGMATPMVRISGIFLQQLQSLGSSGFQPMQEQQLCSWQMPSACTNLGLDFFCFVMLQIAATVFAIKMSRSA</sequence>
<accession>A0ABP0SVT7</accession>
<protein>
    <submittedName>
        <fullName evidence="3">Uncharacterized protein</fullName>
    </submittedName>
</protein>
<keyword evidence="2" id="KW-1133">Transmembrane helix</keyword>
<evidence type="ECO:0000313" key="3">
    <source>
        <dbReference type="EMBL" id="CAK9116533.1"/>
    </source>
</evidence>
<gene>
    <name evidence="3" type="ORF">CCMP2556_LOCUS54080</name>
</gene>
<feature type="transmembrane region" description="Helical" evidence="2">
    <location>
        <begin position="375"/>
        <end position="397"/>
    </location>
</feature>
<evidence type="ECO:0000313" key="4">
    <source>
        <dbReference type="Proteomes" id="UP001642484"/>
    </source>
</evidence>
<dbReference type="Proteomes" id="UP001642484">
    <property type="component" value="Unassembled WGS sequence"/>
</dbReference>
<evidence type="ECO:0000256" key="2">
    <source>
        <dbReference type="SAM" id="Phobius"/>
    </source>
</evidence>
<organism evidence="3 4">
    <name type="scientific">Durusdinium trenchii</name>
    <dbReference type="NCBI Taxonomy" id="1381693"/>
    <lineage>
        <taxon>Eukaryota</taxon>
        <taxon>Sar</taxon>
        <taxon>Alveolata</taxon>
        <taxon>Dinophyceae</taxon>
        <taxon>Suessiales</taxon>
        <taxon>Symbiodiniaceae</taxon>
        <taxon>Durusdinium</taxon>
    </lineage>
</organism>
<feature type="transmembrane region" description="Helical" evidence="2">
    <location>
        <begin position="339"/>
        <end position="363"/>
    </location>
</feature>
<dbReference type="EMBL" id="CAXAMN010028428">
    <property type="protein sequence ID" value="CAK9116533.1"/>
    <property type="molecule type" value="Genomic_DNA"/>
</dbReference>
<comment type="caution">
    <text evidence="3">The sequence shown here is derived from an EMBL/GenBank/DDBJ whole genome shotgun (WGS) entry which is preliminary data.</text>
</comment>
<keyword evidence="2" id="KW-0472">Membrane</keyword>
<name>A0ABP0SVT7_9DINO</name>
<keyword evidence="4" id="KW-1185">Reference proteome</keyword>
<keyword evidence="2" id="KW-0812">Transmembrane</keyword>
<feature type="region of interest" description="Disordered" evidence="1">
    <location>
        <begin position="86"/>
        <end position="106"/>
    </location>
</feature>